<dbReference type="GO" id="GO:0000723">
    <property type="term" value="P:telomere maintenance"/>
    <property type="evidence" value="ECO:0000318"/>
    <property type="project" value="GO_Central"/>
</dbReference>
<keyword evidence="6" id="KW-0131">Cell cycle</keyword>
<feature type="compositionally biased region" description="Polar residues" evidence="7">
    <location>
        <begin position="1413"/>
        <end position="1430"/>
    </location>
</feature>
<feature type="region of interest" description="Disordered" evidence="7">
    <location>
        <begin position="1839"/>
        <end position="1939"/>
    </location>
</feature>
<feature type="compositionally biased region" description="Basic and acidic residues" evidence="7">
    <location>
        <begin position="2287"/>
        <end position="2297"/>
    </location>
</feature>
<protein>
    <recommendedName>
        <fullName evidence="8">Telomere-associated protein Rif1 N-terminal domain-containing protein</fullName>
    </recommendedName>
</protein>
<gene>
    <name evidence="9" type="ORF">KFL_008580020</name>
</gene>
<feature type="compositionally biased region" description="Basic and acidic residues" evidence="7">
    <location>
        <begin position="1502"/>
        <end position="1512"/>
    </location>
</feature>
<dbReference type="EMBL" id="DF237807">
    <property type="protein sequence ID" value="GAQ91803.1"/>
    <property type="molecule type" value="Genomic_DNA"/>
</dbReference>
<proteinExistence type="predicted"/>
<feature type="compositionally biased region" description="Basic and acidic residues" evidence="7">
    <location>
        <begin position="1878"/>
        <end position="1895"/>
    </location>
</feature>
<dbReference type="InterPro" id="IPR022031">
    <property type="entry name" value="Rif1_N"/>
</dbReference>
<sequence>MNSFIDSLRLPLAADTDARAQVYEALLSHQQAADVTMASEPMTKDHLRQILPSLVADIAHADEALASSAVKCLGFNLHQSNFVSMVGEAKVKGVVEALVALVTKTGSKVICSLGLWCLQGNSLPPCLVAPHMSGLVMALVRAIDNPWGSVTCVYKAQLLTAKLVRQVPAEMEAYASVWGPKLAGTLLSEVKRVRETGDEVLREAQAILLQSEQSLSEAITANVNPQYLARILALARAAGTEQAALTAWSWQVRLSGELLITKDMLINKLLPVLECTFGSALPAVREASFTAWRALIDVLTQPYVSTSRDAQNSPPSKAGAGVKSPVTPKAREGGHVAPSVRRLKLLMTPLLANLGQESEAQVRLVCIRTWEYLLRRLAHWLKSSSVFQLIAQPVYSVILAQPGTPKAAQEKDPALYRNVLGQFLAFLGVPHSETKPLSTNSPGRAAEQTGDARGGEEALEVPWDLKQVGALLDILGLVREQAVLDGSITALEVPQAAKAQEGRLESSGVRSPASPLLPPAISGAAVDASGPKGLAGKRVGAPGPVTNKGHVSATDEGHVSAGEALLSGWVALVKGVARAGRKQMRPSEEHVAAVRGLITFAAETMSRVGRAGGQPVPATWQLVRVLMNELTSIVLASVSYGLPLPDGFVSGGGQKAQSPDVSTPGASKVGAAELFTPAAFLLAVTLANGSPPQEAIQEPVQPGHEELKPAYERVQTFVERVKGPVSELVELSCGRLDILGGALRLVRVLEILAGLPGSQSPASAPPPRTADVMLMLTWQEVAKQVTRFVVRSNDVPIAQKGAAGQAVFGVLLLPLRVLGVGGLTRGLGGGFLTTEGLDAALREWALLWEAAYRVTQLKNLQSNLLFHGFCSRLLRVVRSDLRTEASLPALFSQALSACLSTLVSHLEIASPSSLAMSKKRRRVSSAPLNGTPPKDALFFLGKTLDDQNGVQDLAAILGHALQVAAAHWAVHESDVSGLMSVLTSLLGKLSAQADVLLVLQPQLSPVADWLALTHSWKPPPVSGSQAPDSQPTQDVHPVLMSLTALWNHLLTALEKCHPRLEFDSQTLLTLSPLLEHSMAHSHQPIANRALSFWESTFAKPGGSGTPRTEESIRGSHAKVSQGRSQTQGVAGELIYPAELVPILTRLRSKVDITLPGWNAPDLAALQDDVKRPQEGRSALEQSEQGSGKWSHPYQGDRSAMGLNRNGGAVRSSGVGYQGGLLPSTVRPLGAELKGCRAAAAGDGSKAAETRAEGLGTGGAKCSEGVPGLGQGAALEPAKDPNELRTYNTNAGAAGVTSTAGDGSVATAASEQVARQSGDLIAAPEGEVVAPAAIGSGIPIPQGESEAGKVLSPSREPRRDLNVAIVPPVERECDTADAGGKSANDKRTPKREDQSSESGKRTGEARDPAPEAGNRSSGTVTRPTEGGSESATKLEVGGAGDKRRKSEGAERTPERERTRLAVAGRPGSAEAAGKKRRKLGFLEDTQDGDFVAIPFSPKRHKGPLTERQREARAEQQQQRRGVSTYTNLDASQAPWASETQDEEEPPVQLGVAEKASSVFGGEEARTGFESLPTGAGVSGAALIRGGVDMDPEDAGGRGAGNENGDGPTALRGVVIGGEKGGDDEMEIDGEEAKEASSSEDMPREEKVPFFGAGGVPVRGGSTDQRGEHLGSDKSGETKKELDREPAVGFQVETDGAEHTGTPKADVKATAGPSGRRGGSPKVDEASGVQPGVPASDDPTRVEKKAGEQDDGGCAVAVGVQTVEQRPPSPEKLFRLSNEGPVRGSGNGGTDQNRAERNVEDRSLAVAEAANAEAPQISVRGSEGEVPQIRPFESTAVLSAPVETRKGAAPTVAGTTDRGLGNGSVKEGVATGALPAENAPLEREDGNVPASEAERSETLPLPETQEETPDEVRQLERAGDAGAEKALKPSALPPGEEGPVACAGVIQDSAAGKALETGANMTSSKKGVIIDTPAIETVPKTQPGAPQTPLINPAISAPGEQPAPVPTATASPPDAQTPGYRVSSTGLPSALPSAGPTPQATLNPVSEALPDPLPGPAPNPSANPSANKAQEAGPNEDSIRAINPAVKQTLNPATEPPVSGPVFPELVTSDAPVKNVLSNLPRSARQVLLAGAVRTVGDLAGMDCGELRKRMPIRAAVQTVRNALRAFRDREERRRANSQESPVVSQTPTDADDAPQPSDSDARIDGLGGRSHKIDGQDDPDGQKSSLPVKDEGPAEPEVRVAETQESVRSSLRASRKRSVRDGFDSAPEEATGEERGEGQREGTPLEGMEMKVESRGVDLARGSDPPTGVENGESGDGERKKRCLGPKVEPIPEAAASGGKPMVTQDETGREAASKARQQDGIPGGGGRERNLDIGGGNIVTGSRLDGAGTKVPAEGDSGAILPEQAPVRPCARSALRLAGIARGEEEPTENATIGGKEVTNGLGSEPRKLGLGGIGEVAAPLDPGNAAGAPVQGECSRSQGAPGTDSREVAIVANADGSPERQRDAQLGIVSRSVAGTALGNRVSEREPVALADKVQQLLMDPEWDALDVVGLVEAQLFVSDLGSKIAACLRARAPDHFSKK</sequence>
<feature type="compositionally biased region" description="Basic and acidic residues" evidence="7">
    <location>
        <begin position="1629"/>
        <end position="1646"/>
    </location>
</feature>
<feature type="compositionally biased region" description="Polar residues" evidence="7">
    <location>
        <begin position="2242"/>
        <end position="2251"/>
    </location>
</feature>
<dbReference type="GO" id="GO:0005634">
    <property type="term" value="C:nucleus"/>
    <property type="evidence" value="ECO:0000318"/>
    <property type="project" value="GO_Central"/>
</dbReference>
<organism evidence="9 10">
    <name type="scientific">Klebsormidium nitens</name>
    <name type="common">Green alga</name>
    <name type="synonym">Ulothrix nitens</name>
    <dbReference type="NCBI Taxonomy" id="105231"/>
    <lineage>
        <taxon>Eukaryota</taxon>
        <taxon>Viridiplantae</taxon>
        <taxon>Streptophyta</taxon>
        <taxon>Klebsormidiophyceae</taxon>
        <taxon>Klebsormidiales</taxon>
        <taxon>Klebsormidiaceae</taxon>
        <taxon>Klebsormidium</taxon>
    </lineage>
</organism>
<feature type="compositionally biased region" description="Basic and acidic residues" evidence="7">
    <location>
        <begin position="1736"/>
        <end position="1746"/>
    </location>
</feature>
<feature type="region of interest" description="Disordered" evidence="7">
    <location>
        <begin position="2461"/>
        <end position="2485"/>
    </location>
</feature>
<dbReference type="PANTHER" id="PTHR22928">
    <property type="entry name" value="TELOMERE-ASSOCIATED PROTEIN RIF1"/>
    <property type="match status" value="1"/>
</dbReference>
<dbReference type="Pfam" id="PF12231">
    <property type="entry name" value="Rif1_N"/>
    <property type="match status" value="1"/>
</dbReference>
<dbReference type="STRING" id="105231.A0A1Y1IMD3"/>
<feature type="compositionally biased region" description="Basic and acidic residues" evidence="7">
    <location>
        <begin position="2346"/>
        <end position="2357"/>
    </location>
</feature>
<feature type="region of interest" description="Disordered" evidence="7">
    <location>
        <begin position="2166"/>
        <end position="2405"/>
    </location>
</feature>
<dbReference type="PANTHER" id="PTHR22928:SF3">
    <property type="entry name" value="TELOMERE-ASSOCIATED PROTEIN RIF1"/>
    <property type="match status" value="1"/>
</dbReference>
<accession>A0A1Y1IMD3</accession>
<feature type="compositionally biased region" description="Low complexity" evidence="7">
    <location>
        <begin position="2184"/>
        <end position="2197"/>
    </location>
</feature>
<feature type="compositionally biased region" description="Basic and acidic residues" evidence="7">
    <location>
        <begin position="2166"/>
        <end position="2175"/>
    </location>
</feature>
<dbReference type="InterPro" id="IPR016024">
    <property type="entry name" value="ARM-type_fold"/>
</dbReference>
<feature type="region of interest" description="Disordered" evidence="7">
    <location>
        <begin position="1169"/>
        <end position="1197"/>
    </location>
</feature>
<dbReference type="OrthoDB" id="5399929at2759"/>
<feature type="compositionally biased region" description="Basic and acidic residues" evidence="7">
    <location>
        <begin position="2227"/>
        <end position="2241"/>
    </location>
</feature>
<keyword evidence="3" id="KW-0158">Chromosome</keyword>
<feature type="compositionally biased region" description="Basic and acidic residues" evidence="7">
    <location>
        <begin position="1663"/>
        <end position="1684"/>
    </location>
</feature>
<dbReference type="GO" id="GO:0000781">
    <property type="term" value="C:chromosome, telomeric region"/>
    <property type="evidence" value="ECO:0007669"/>
    <property type="project" value="UniProtKB-SubCell"/>
</dbReference>
<feature type="compositionally biased region" description="Pro residues" evidence="7">
    <location>
        <begin position="2049"/>
        <end position="2059"/>
    </location>
</feature>
<dbReference type="SUPFAM" id="SSF48371">
    <property type="entry name" value="ARM repeat"/>
    <property type="match status" value="1"/>
</dbReference>
<reference evidence="9 10" key="1">
    <citation type="journal article" date="2014" name="Nat. Commun.">
        <title>Klebsormidium flaccidum genome reveals primary factors for plant terrestrial adaptation.</title>
        <authorList>
            <person name="Hori K."/>
            <person name="Maruyama F."/>
            <person name="Fujisawa T."/>
            <person name="Togashi T."/>
            <person name="Yamamoto N."/>
            <person name="Seo M."/>
            <person name="Sato S."/>
            <person name="Yamada T."/>
            <person name="Mori H."/>
            <person name="Tajima N."/>
            <person name="Moriyama T."/>
            <person name="Ikeuchi M."/>
            <person name="Watanabe M."/>
            <person name="Wada H."/>
            <person name="Kobayashi K."/>
            <person name="Saito M."/>
            <person name="Masuda T."/>
            <person name="Sasaki-Sekimoto Y."/>
            <person name="Mashiguchi K."/>
            <person name="Awai K."/>
            <person name="Shimojima M."/>
            <person name="Masuda S."/>
            <person name="Iwai M."/>
            <person name="Nobusawa T."/>
            <person name="Narise T."/>
            <person name="Kondo S."/>
            <person name="Saito H."/>
            <person name="Sato R."/>
            <person name="Murakawa M."/>
            <person name="Ihara Y."/>
            <person name="Oshima-Yamada Y."/>
            <person name="Ohtaka K."/>
            <person name="Satoh M."/>
            <person name="Sonobe K."/>
            <person name="Ishii M."/>
            <person name="Ohtani R."/>
            <person name="Kanamori-Sato M."/>
            <person name="Honoki R."/>
            <person name="Miyazaki D."/>
            <person name="Mochizuki H."/>
            <person name="Umetsu J."/>
            <person name="Higashi K."/>
            <person name="Shibata D."/>
            <person name="Kamiya Y."/>
            <person name="Sato N."/>
            <person name="Nakamura Y."/>
            <person name="Tabata S."/>
            <person name="Ida S."/>
            <person name="Kurokawa K."/>
            <person name="Ohta H."/>
        </authorList>
    </citation>
    <scope>NUCLEOTIDE SEQUENCE [LARGE SCALE GENOMIC DNA]</scope>
    <source>
        <strain evidence="9 10">NIES-2285</strain>
    </source>
</reference>
<feature type="compositionally biased region" description="Basic and acidic residues" evidence="7">
    <location>
        <begin position="1382"/>
        <end position="1408"/>
    </location>
</feature>
<comment type="subcellular location">
    <subcellularLocation>
        <location evidence="2">Chromosome</location>
        <location evidence="2">Telomere</location>
    </subcellularLocation>
    <subcellularLocation>
        <location evidence="1">Nucleus</location>
    </subcellularLocation>
</comment>
<feature type="region of interest" description="Disordered" evidence="7">
    <location>
        <begin position="306"/>
        <end position="335"/>
    </location>
</feature>
<feature type="region of interest" description="Disordered" evidence="7">
    <location>
        <begin position="433"/>
        <end position="455"/>
    </location>
</feature>
<feature type="region of interest" description="Disordered" evidence="7">
    <location>
        <begin position="1334"/>
        <end position="1796"/>
    </location>
</feature>
<keyword evidence="5" id="KW-0539">Nucleus</keyword>
<evidence type="ECO:0000313" key="9">
    <source>
        <dbReference type="EMBL" id="GAQ91803.1"/>
    </source>
</evidence>
<keyword evidence="10" id="KW-1185">Reference proteome</keyword>
<evidence type="ECO:0000256" key="4">
    <source>
        <dbReference type="ARBA" id="ARBA00022895"/>
    </source>
</evidence>
<evidence type="ECO:0000256" key="5">
    <source>
        <dbReference type="ARBA" id="ARBA00023242"/>
    </source>
</evidence>
<dbReference type="InterPro" id="IPR011989">
    <property type="entry name" value="ARM-like"/>
</dbReference>
<feature type="compositionally biased region" description="Polar residues" evidence="7">
    <location>
        <begin position="1520"/>
        <end position="1529"/>
    </location>
</feature>
<feature type="region of interest" description="Disordered" evidence="7">
    <location>
        <begin position="2421"/>
        <end position="2447"/>
    </location>
</feature>
<feature type="compositionally biased region" description="Polar residues" evidence="7">
    <location>
        <begin position="306"/>
        <end position="315"/>
    </location>
</feature>
<dbReference type="Proteomes" id="UP000054558">
    <property type="component" value="Unassembled WGS sequence"/>
</dbReference>
<evidence type="ECO:0000256" key="2">
    <source>
        <dbReference type="ARBA" id="ARBA00004574"/>
    </source>
</evidence>
<feature type="compositionally biased region" description="Basic and acidic residues" evidence="7">
    <location>
        <begin position="1908"/>
        <end position="1925"/>
    </location>
</feature>
<evidence type="ECO:0000313" key="10">
    <source>
        <dbReference type="Proteomes" id="UP000054558"/>
    </source>
</evidence>
<feature type="region of interest" description="Disordered" evidence="7">
    <location>
        <begin position="1099"/>
        <end position="1126"/>
    </location>
</feature>
<evidence type="ECO:0000256" key="6">
    <source>
        <dbReference type="ARBA" id="ARBA00023306"/>
    </source>
</evidence>
<name>A0A1Y1IMD3_KLENI</name>
<feature type="compositionally biased region" description="Basic and acidic residues" evidence="7">
    <location>
        <begin position="1439"/>
        <end position="1458"/>
    </location>
</feature>
<evidence type="ECO:0000256" key="7">
    <source>
        <dbReference type="SAM" id="MobiDB-lite"/>
    </source>
</evidence>
<feature type="domain" description="Telomere-associated protein Rif1 N-terminal" evidence="8">
    <location>
        <begin position="14"/>
        <end position="379"/>
    </location>
</feature>
<keyword evidence="4" id="KW-0779">Telomere</keyword>
<feature type="region of interest" description="Disordered" evidence="7">
    <location>
        <begin position="1971"/>
        <end position="2073"/>
    </location>
</feature>
<evidence type="ECO:0000256" key="3">
    <source>
        <dbReference type="ARBA" id="ARBA00022454"/>
    </source>
</evidence>
<evidence type="ECO:0000256" key="1">
    <source>
        <dbReference type="ARBA" id="ARBA00004123"/>
    </source>
</evidence>
<evidence type="ECO:0000259" key="8">
    <source>
        <dbReference type="Pfam" id="PF12231"/>
    </source>
</evidence>
<dbReference type="Gene3D" id="1.25.10.10">
    <property type="entry name" value="Leucine-rich Repeat Variant"/>
    <property type="match status" value="1"/>
</dbReference>